<feature type="compositionally biased region" description="Basic and acidic residues" evidence="8">
    <location>
        <begin position="44"/>
        <end position="54"/>
    </location>
</feature>
<feature type="region of interest" description="Disordered" evidence="8">
    <location>
        <begin position="220"/>
        <end position="285"/>
    </location>
</feature>
<evidence type="ECO:0000256" key="2">
    <source>
        <dbReference type="ARBA" id="ARBA00004236"/>
    </source>
</evidence>
<evidence type="ECO:0000256" key="3">
    <source>
        <dbReference type="ARBA" id="ARBA00010067"/>
    </source>
</evidence>
<feature type="region of interest" description="Disordered" evidence="8">
    <location>
        <begin position="44"/>
        <end position="68"/>
    </location>
</feature>
<organism evidence="9">
    <name type="scientific">Sesamum radiatum</name>
    <name type="common">Black benniseed</name>
    <dbReference type="NCBI Taxonomy" id="300843"/>
    <lineage>
        <taxon>Eukaryota</taxon>
        <taxon>Viridiplantae</taxon>
        <taxon>Streptophyta</taxon>
        <taxon>Embryophyta</taxon>
        <taxon>Tracheophyta</taxon>
        <taxon>Spermatophyta</taxon>
        <taxon>Magnoliopsida</taxon>
        <taxon>eudicotyledons</taxon>
        <taxon>Gunneridae</taxon>
        <taxon>Pentapetalae</taxon>
        <taxon>asterids</taxon>
        <taxon>lamiids</taxon>
        <taxon>Lamiales</taxon>
        <taxon>Pedaliaceae</taxon>
        <taxon>Sesamum</taxon>
    </lineage>
</organism>
<dbReference type="GO" id="GO:0005886">
    <property type="term" value="C:plasma membrane"/>
    <property type="evidence" value="ECO:0007669"/>
    <property type="project" value="UniProtKB-SubCell"/>
</dbReference>
<feature type="region of interest" description="Disordered" evidence="8">
    <location>
        <begin position="1"/>
        <end position="26"/>
    </location>
</feature>
<dbReference type="AlphaFoldDB" id="A0AAW2JRA9"/>
<reference evidence="9" key="1">
    <citation type="submission" date="2020-06" db="EMBL/GenBank/DDBJ databases">
        <authorList>
            <person name="Li T."/>
            <person name="Hu X."/>
            <person name="Zhang T."/>
            <person name="Song X."/>
            <person name="Zhang H."/>
            <person name="Dai N."/>
            <person name="Sheng W."/>
            <person name="Hou X."/>
            <person name="Wei L."/>
        </authorList>
    </citation>
    <scope>NUCLEOTIDE SEQUENCE</scope>
    <source>
        <strain evidence="9">G02</strain>
        <tissue evidence="9">Leaf</tissue>
    </source>
</reference>
<feature type="compositionally biased region" description="Polar residues" evidence="8">
    <location>
        <begin position="220"/>
        <end position="233"/>
    </location>
</feature>
<reference evidence="9" key="2">
    <citation type="journal article" date="2024" name="Plant">
        <title>Genomic evolution and insights into agronomic trait innovations of Sesamum species.</title>
        <authorList>
            <person name="Miao H."/>
            <person name="Wang L."/>
            <person name="Qu L."/>
            <person name="Liu H."/>
            <person name="Sun Y."/>
            <person name="Le M."/>
            <person name="Wang Q."/>
            <person name="Wei S."/>
            <person name="Zheng Y."/>
            <person name="Lin W."/>
            <person name="Duan Y."/>
            <person name="Cao H."/>
            <person name="Xiong S."/>
            <person name="Wang X."/>
            <person name="Wei L."/>
            <person name="Li C."/>
            <person name="Ma Q."/>
            <person name="Ju M."/>
            <person name="Zhao R."/>
            <person name="Li G."/>
            <person name="Mu C."/>
            <person name="Tian Q."/>
            <person name="Mei H."/>
            <person name="Zhang T."/>
            <person name="Gao T."/>
            <person name="Zhang H."/>
        </authorList>
    </citation>
    <scope>NUCLEOTIDE SEQUENCE</scope>
    <source>
        <strain evidence="9">G02</strain>
    </source>
</reference>
<evidence type="ECO:0000256" key="4">
    <source>
        <dbReference type="ARBA" id="ARBA00022448"/>
    </source>
</evidence>
<keyword evidence="6" id="KW-0472">Membrane</keyword>
<evidence type="ECO:0000256" key="6">
    <source>
        <dbReference type="ARBA" id="ARBA00023136"/>
    </source>
</evidence>
<evidence type="ECO:0000256" key="1">
    <source>
        <dbReference type="ARBA" id="ARBA00002281"/>
    </source>
</evidence>
<sequence length="409" mass="46653">MYCREKPNFREDNHKARKSHRNTPSFSSSLLDEIYRSIDWNTEKAEECKTEKPASRAKSGSKGDEEETARFTRACLVDKWMEKEVHEKVNNAARRRPDSFQDNDVCFFSSTSTSSDSSGALSSSDTELFCSTRKPKQVSCFSSRPKPVRTARESNRQDKFFVSDDDDDDRQNQQKNNKGDDLMKSKSRALKIYANLKKLKQPISPGGRLTSFINSLFTNANSKKSRNPDTNKGFQHLKSTKTTASSSSSPACSSAASFSRSSCLSKNSSSPDESRDVVKTRNGNETTVRFHPVSVIVDQDSKACGHKSIPHEDCDYKHSRRPPLPPHASKMEKNRKVEDAAHRVSKGYRNHKNYDFPMFRKIRDDQDEDEDDAVSESSSDLFELDHLTVFEKNRFCEELPVYETTYFFK</sequence>
<comment type="similarity">
    <text evidence="3">Belongs to the BIG GRAIN 1 (BG1) plant protein family.</text>
</comment>
<evidence type="ECO:0000256" key="8">
    <source>
        <dbReference type="SAM" id="MobiDB-lite"/>
    </source>
</evidence>
<name>A0AAW2JRA9_SESRA</name>
<dbReference type="EMBL" id="JACGWJ010000032">
    <property type="protein sequence ID" value="KAL0297182.1"/>
    <property type="molecule type" value="Genomic_DNA"/>
</dbReference>
<feature type="region of interest" description="Disordered" evidence="8">
    <location>
        <begin position="140"/>
        <end position="184"/>
    </location>
</feature>
<feature type="compositionally biased region" description="Basic and acidic residues" evidence="8">
    <location>
        <begin position="150"/>
        <end position="162"/>
    </location>
</feature>
<protein>
    <submittedName>
        <fullName evidence="9">Protein BIG GRAIN 1-like B</fullName>
    </submittedName>
</protein>
<comment type="caution">
    <text evidence="9">The sequence shown here is derived from an EMBL/GenBank/DDBJ whole genome shotgun (WGS) entry which is preliminary data.</text>
</comment>
<keyword evidence="4" id="KW-0813">Transport</keyword>
<keyword evidence="5" id="KW-1003">Cell membrane</keyword>
<evidence type="ECO:0000256" key="7">
    <source>
        <dbReference type="ARBA" id="ARBA00023294"/>
    </source>
</evidence>
<evidence type="ECO:0000256" key="5">
    <source>
        <dbReference type="ARBA" id="ARBA00022475"/>
    </source>
</evidence>
<proteinExistence type="inferred from homology"/>
<accession>A0AAW2JRA9</accession>
<feature type="region of interest" description="Disordered" evidence="8">
    <location>
        <begin position="308"/>
        <end position="337"/>
    </location>
</feature>
<comment type="function">
    <text evidence="1">Involved in auxin transport. Regulator of the auxin signaling pathway.</text>
</comment>
<dbReference type="PANTHER" id="PTHR33541">
    <property type="entry name" value="PROTEIN BIG GRAIN 1-LIKE A-RELATED"/>
    <property type="match status" value="1"/>
</dbReference>
<evidence type="ECO:0000313" key="9">
    <source>
        <dbReference type="EMBL" id="KAL0297182.1"/>
    </source>
</evidence>
<dbReference type="InterPro" id="IPR039621">
    <property type="entry name" value="BG1-like"/>
</dbReference>
<feature type="compositionally biased region" description="Basic and acidic residues" evidence="8">
    <location>
        <begin position="308"/>
        <end position="317"/>
    </location>
</feature>
<keyword evidence="7" id="KW-0927">Auxin signaling pathway</keyword>
<gene>
    <name evidence="9" type="ORF">Sradi_6770300</name>
</gene>
<feature type="compositionally biased region" description="Basic and acidic residues" evidence="8">
    <location>
        <begin position="1"/>
        <end position="14"/>
    </location>
</feature>
<feature type="compositionally biased region" description="Low complexity" evidence="8">
    <location>
        <begin position="244"/>
        <end position="270"/>
    </location>
</feature>
<dbReference type="GO" id="GO:0009734">
    <property type="term" value="P:auxin-activated signaling pathway"/>
    <property type="evidence" value="ECO:0007669"/>
    <property type="project" value="UniProtKB-KW"/>
</dbReference>
<dbReference type="PANTHER" id="PTHR33541:SF12">
    <property type="entry name" value="PROTEIN BIG GRAIN 1-LIKE A"/>
    <property type="match status" value="1"/>
</dbReference>
<comment type="subcellular location">
    <subcellularLocation>
        <location evidence="2">Cell membrane</location>
    </subcellularLocation>
</comment>